<dbReference type="Proteomes" id="UP000615755">
    <property type="component" value="Unassembled WGS sequence"/>
</dbReference>
<dbReference type="EMBL" id="AQGV01000012">
    <property type="protein sequence ID" value="MBE0369206.1"/>
    <property type="molecule type" value="Genomic_DNA"/>
</dbReference>
<keyword evidence="2" id="KW-1185">Reference proteome</keyword>
<gene>
    <name evidence="1" type="ORF">PAUR_a3013</name>
</gene>
<organism evidence="1 2">
    <name type="scientific">Pseudoalteromonas aurantia 208</name>
    <dbReference type="NCBI Taxonomy" id="1314867"/>
    <lineage>
        <taxon>Bacteria</taxon>
        <taxon>Pseudomonadati</taxon>
        <taxon>Pseudomonadota</taxon>
        <taxon>Gammaproteobacteria</taxon>
        <taxon>Alteromonadales</taxon>
        <taxon>Pseudoalteromonadaceae</taxon>
        <taxon>Pseudoalteromonas</taxon>
    </lineage>
</organism>
<dbReference type="RefSeq" id="WP_192508372.1">
    <property type="nucleotide sequence ID" value="NZ_AQGV01000012.1"/>
</dbReference>
<evidence type="ECO:0000313" key="2">
    <source>
        <dbReference type="Proteomes" id="UP000615755"/>
    </source>
</evidence>
<sequence>MKALLSVVLLAIIFGLILPHQYQVTQSRTIQTQNTSDVNLLLDLKNWPEIMAWHTYSGLTSPKISIPSTGIGAHIKLEHTIGYLEITIVKQTTNRIAFSVLINDEHTGYGKLIITPTGSSTKIEWYLNGTIHSSILGGYMALYCEFFLKQMIISATNNLNSQLKLQANP</sequence>
<dbReference type="SUPFAM" id="SSF55961">
    <property type="entry name" value="Bet v1-like"/>
    <property type="match status" value="1"/>
</dbReference>
<dbReference type="InterPro" id="IPR023393">
    <property type="entry name" value="START-like_dom_sf"/>
</dbReference>
<dbReference type="Gene3D" id="3.30.530.20">
    <property type="match status" value="1"/>
</dbReference>
<evidence type="ECO:0000313" key="1">
    <source>
        <dbReference type="EMBL" id="MBE0369206.1"/>
    </source>
</evidence>
<proteinExistence type="predicted"/>
<evidence type="ECO:0008006" key="3">
    <source>
        <dbReference type="Google" id="ProtNLM"/>
    </source>
</evidence>
<accession>A0ABR9EDZ0</accession>
<reference evidence="1 2" key="1">
    <citation type="submission" date="2015-03" db="EMBL/GenBank/DDBJ databases">
        <title>Genome sequence of Pseudoalteromonas aurantia.</title>
        <authorList>
            <person name="Xie B.-B."/>
            <person name="Rong J.-C."/>
            <person name="Qin Q.-L."/>
            <person name="Zhang Y.-Z."/>
        </authorList>
    </citation>
    <scope>NUCLEOTIDE SEQUENCE [LARGE SCALE GENOMIC DNA]</scope>
    <source>
        <strain evidence="1 2">208</strain>
    </source>
</reference>
<protein>
    <recommendedName>
        <fullName evidence="3">SRPBCC family protein</fullName>
    </recommendedName>
</protein>
<name>A0ABR9EDZ0_9GAMM</name>
<comment type="caution">
    <text evidence="1">The sequence shown here is derived from an EMBL/GenBank/DDBJ whole genome shotgun (WGS) entry which is preliminary data.</text>
</comment>